<dbReference type="InterPro" id="IPR000629">
    <property type="entry name" value="RNA-helicase_DEAD-box_CS"/>
</dbReference>
<dbReference type="InterPro" id="IPR044742">
    <property type="entry name" value="DEAD/DEAH_RhlB"/>
</dbReference>
<evidence type="ECO:0000256" key="5">
    <source>
        <dbReference type="ARBA" id="ARBA00038437"/>
    </source>
</evidence>
<keyword evidence="2 7" id="KW-0378">Hydrolase</keyword>
<feature type="compositionally biased region" description="Basic and acidic residues" evidence="8">
    <location>
        <begin position="464"/>
        <end position="490"/>
    </location>
</feature>
<feature type="compositionally biased region" description="Low complexity" evidence="8">
    <location>
        <begin position="404"/>
        <end position="413"/>
    </location>
</feature>
<dbReference type="Gene3D" id="3.40.50.300">
    <property type="entry name" value="P-loop containing nucleotide triphosphate hydrolases"/>
    <property type="match status" value="2"/>
</dbReference>
<dbReference type="SMART" id="SM00487">
    <property type="entry name" value="DEXDc"/>
    <property type="match status" value="1"/>
</dbReference>
<keyword evidence="4 7" id="KW-0067">ATP-binding</keyword>
<dbReference type="InterPro" id="IPR001650">
    <property type="entry name" value="Helicase_C-like"/>
</dbReference>
<dbReference type="PANTHER" id="PTHR47959">
    <property type="entry name" value="ATP-DEPENDENT RNA HELICASE RHLE-RELATED"/>
    <property type="match status" value="1"/>
</dbReference>
<dbReference type="GO" id="GO:0003724">
    <property type="term" value="F:RNA helicase activity"/>
    <property type="evidence" value="ECO:0007669"/>
    <property type="project" value="InterPro"/>
</dbReference>
<evidence type="ECO:0000256" key="1">
    <source>
        <dbReference type="ARBA" id="ARBA00022741"/>
    </source>
</evidence>
<evidence type="ECO:0000256" key="8">
    <source>
        <dbReference type="SAM" id="MobiDB-lite"/>
    </source>
</evidence>
<dbReference type="GO" id="GO:0005524">
    <property type="term" value="F:ATP binding"/>
    <property type="evidence" value="ECO:0007669"/>
    <property type="project" value="UniProtKB-KW"/>
</dbReference>
<proteinExistence type="inferred from homology"/>
<evidence type="ECO:0000256" key="3">
    <source>
        <dbReference type="ARBA" id="ARBA00022806"/>
    </source>
</evidence>
<keyword evidence="3 7" id="KW-0347">Helicase</keyword>
<reference evidence="12 13" key="1">
    <citation type="submission" date="2019-12" db="EMBL/GenBank/DDBJ databases">
        <title>Novel species isolated from a subtropical stream in China.</title>
        <authorList>
            <person name="Lu H."/>
        </authorList>
    </citation>
    <scope>NUCLEOTIDE SEQUENCE [LARGE SCALE GENOMIC DNA]</scope>
    <source>
        <strain evidence="12 13">DS3</strain>
    </source>
</reference>
<organism evidence="12 13">
    <name type="scientific">Pseudoduganella guangdongensis</name>
    <dbReference type="NCBI Taxonomy" id="2692179"/>
    <lineage>
        <taxon>Bacteria</taxon>
        <taxon>Pseudomonadati</taxon>
        <taxon>Pseudomonadota</taxon>
        <taxon>Betaproteobacteria</taxon>
        <taxon>Burkholderiales</taxon>
        <taxon>Oxalobacteraceae</taxon>
        <taxon>Telluria group</taxon>
        <taxon>Pseudoduganella</taxon>
    </lineage>
</organism>
<feature type="short sequence motif" description="Q motif" evidence="6">
    <location>
        <begin position="1"/>
        <end position="29"/>
    </location>
</feature>
<gene>
    <name evidence="12" type="ORF">GTP41_08785</name>
</gene>
<feature type="compositionally biased region" description="Basic and acidic residues" evidence="8">
    <location>
        <begin position="500"/>
        <end position="552"/>
    </location>
</feature>
<dbReference type="SUPFAM" id="SSF52540">
    <property type="entry name" value="P-loop containing nucleoside triphosphate hydrolases"/>
    <property type="match status" value="1"/>
</dbReference>
<evidence type="ECO:0000259" key="9">
    <source>
        <dbReference type="PROSITE" id="PS51192"/>
    </source>
</evidence>
<evidence type="ECO:0000256" key="6">
    <source>
        <dbReference type="PROSITE-ProRule" id="PRU00552"/>
    </source>
</evidence>
<evidence type="ECO:0000313" key="13">
    <source>
        <dbReference type="Proteomes" id="UP000448575"/>
    </source>
</evidence>
<dbReference type="RefSeq" id="WP_161025195.1">
    <property type="nucleotide sequence ID" value="NZ_WWCJ01000005.1"/>
</dbReference>
<keyword evidence="1 7" id="KW-0547">Nucleotide-binding</keyword>
<dbReference type="PROSITE" id="PS51195">
    <property type="entry name" value="Q_MOTIF"/>
    <property type="match status" value="1"/>
</dbReference>
<dbReference type="GO" id="GO:0005829">
    <property type="term" value="C:cytosol"/>
    <property type="evidence" value="ECO:0007669"/>
    <property type="project" value="TreeGrafter"/>
</dbReference>
<dbReference type="EMBL" id="WWCJ01000005">
    <property type="protein sequence ID" value="MYN02199.1"/>
    <property type="molecule type" value="Genomic_DNA"/>
</dbReference>
<evidence type="ECO:0000256" key="4">
    <source>
        <dbReference type="ARBA" id="ARBA00022840"/>
    </source>
</evidence>
<evidence type="ECO:0000259" key="11">
    <source>
        <dbReference type="PROSITE" id="PS51195"/>
    </source>
</evidence>
<keyword evidence="13" id="KW-1185">Reference proteome</keyword>
<dbReference type="InterPro" id="IPR011545">
    <property type="entry name" value="DEAD/DEAH_box_helicase_dom"/>
</dbReference>
<protein>
    <submittedName>
        <fullName evidence="12">DEAD/DEAH box helicase</fullName>
    </submittedName>
</protein>
<dbReference type="Pfam" id="PF00271">
    <property type="entry name" value="Helicase_C"/>
    <property type="match status" value="1"/>
</dbReference>
<dbReference type="InterPro" id="IPR050079">
    <property type="entry name" value="DEAD_box_RNA_helicase"/>
</dbReference>
<feature type="domain" description="Helicase ATP-binding" evidence="9">
    <location>
        <begin position="32"/>
        <end position="230"/>
    </location>
</feature>
<dbReference type="PANTHER" id="PTHR47959:SF17">
    <property type="entry name" value="ATP-DEPENDENT RNA HELICASE DEAD BOX FAMILY"/>
    <property type="match status" value="1"/>
</dbReference>
<dbReference type="CDD" id="cd00268">
    <property type="entry name" value="DEADc"/>
    <property type="match status" value="1"/>
</dbReference>
<dbReference type="PROSITE" id="PS00039">
    <property type="entry name" value="DEAD_ATP_HELICASE"/>
    <property type="match status" value="1"/>
</dbReference>
<evidence type="ECO:0000313" key="12">
    <source>
        <dbReference type="EMBL" id="MYN02199.1"/>
    </source>
</evidence>
<evidence type="ECO:0000256" key="7">
    <source>
        <dbReference type="RuleBase" id="RU000492"/>
    </source>
</evidence>
<feature type="region of interest" description="Disordered" evidence="8">
    <location>
        <begin position="67"/>
        <end position="93"/>
    </location>
</feature>
<accession>A0A6N9HFM7</accession>
<comment type="caution">
    <text evidence="12">The sequence shown here is derived from an EMBL/GenBank/DDBJ whole genome shotgun (WGS) entry which is preliminary data.</text>
</comment>
<dbReference type="CDD" id="cd18787">
    <property type="entry name" value="SF2_C_DEAD"/>
    <property type="match status" value="1"/>
</dbReference>
<dbReference type="InterPro" id="IPR014014">
    <property type="entry name" value="RNA_helicase_DEAD_Q_motif"/>
</dbReference>
<evidence type="ECO:0000256" key="2">
    <source>
        <dbReference type="ARBA" id="ARBA00022801"/>
    </source>
</evidence>
<dbReference type="PROSITE" id="PS51192">
    <property type="entry name" value="HELICASE_ATP_BIND_1"/>
    <property type="match status" value="1"/>
</dbReference>
<feature type="domain" description="DEAD-box RNA helicase Q" evidence="11">
    <location>
        <begin position="1"/>
        <end position="29"/>
    </location>
</feature>
<dbReference type="PROSITE" id="PS51194">
    <property type="entry name" value="HELICASE_CTER"/>
    <property type="match status" value="1"/>
</dbReference>
<dbReference type="GO" id="GO:0016787">
    <property type="term" value="F:hydrolase activity"/>
    <property type="evidence" value="ECO:0007669"/>
    <property type="project" value="UniProtKB-KW"/>
</dbReference>
<dbReference type="AlphaFoldDB" id="A0A6N9HFM7"/>
<feature type="region of interest" description="Disordered" evidence="8">
    <location>
        <begin position="403"/>
        <end position="552"/>
    </location>
</feature>
<sequence>MTFEALGLNTSLLNALTASGYTKPTPVQEQALPAAMAGQDLLVSSQTGSGKTAAFMLPSLHRLAEAGASGPAGKTAAQEAQSARARGERPRFRPAQPKMLVLTPTRELALQVTTNTDKYCSNLRHIRAVAILGGMPYPKQMQLLAKNPEILVATPGRLIDHMEQGKIDFSQLQILVLDEADRMLDMGFIEDIDKIVAATPDSRQTMLFSATLEGVVGSMARRITKDPQTIKINGTTTKHENISQRVHFVDDLSHKNRLLDHLLRDETMDQAVVFTATKRDADTIADRLNIAGFSAAALHGDMHQGARNRTLDGLRRGNVKVLVATDVAARGIDVPNITHVFNYDLPKFPEDYVHRIGRTGRAGRNGVAVSLVNHAENMLVRRIERLTRQPIPVEVVEGYEPKRAAAPRAAGRPSWKPGDGRNAKPGQRSFSNPRPEGGHYRSEGNSFGGERKEGGFRTEGGFRGGDRNEGGFRNRNEGGYRAEGGFRAERPAGGGFRPEGSFRAERPAEGGFRKEGAGSRERGESTFRNRDRDAGGFKGPRADAPRRPWGDR</sequence>
<name>A0A6N9HFM7_9BURK</name>
<evidence type="ECO:0000259" key="10">
    <source>
        <dbReference type="PROSITE" id="PS51194"/>
    </source>
</evidence>
<dbReference type="InterPro" id="IPR027417">
    <property type="entry name" value="P-loop_NTPase"/>
</dbReference>
<dbReference type="GO" id="GO:0003676">
    <property type="term" value="F:nucleic acid binding"/>
    <property type="evidence" value="ECO:0007669"/>
    <property type="project" value="InterPro"/>
</dbReference>
<dbReference type="InterPro" id="IPR014001">
    <property type="entry name" value="Helicase_ATP-bd"/>
</dbReference>
<dbReference type="SMART" id="SM00490">
    <property type="entry name" value="HELICc"/>
    <property type="match status" value="1"/>
</dbReference>
<feature type="domain" description="Helicase C-terminal" evidence="10">
    <location>
        <begin position="258"/>
        <end position="404"/>
    </location>
</feature>
<dbReference type="Proteomes" id="UP000448575">
    <property type="component" value="Unassembled WGS sequence"/>
</dbReference>
<comment type="similarity">
    <text evidence="5 7">Belongs to the DEAD box helicase family.</text>
</comment>
<dbReference type="Pfam" id="PF00270">
    <property type="entry name" value="DEAD"/>
    <property type="match status" value="1"/>
</dbReference>